<accession>A0AAE4CR26</accession>
<feature type="domain" description="DNA primase/polymerase bifunctional N-terminal" evidence="1">
    <location>
        <begin position="10"/>
        <end position="201"/>
    </location>
</feature>
<organism evidence="3 4">
    <name type="scientific">Haloactinomyces albus</name>
    <dbReference type="NCBI Taxonomy" id="1352928"/>
    <lineage>
        <taxon>Bacteria</taxon>
        <taxon>Bacillati</taxon>
        <taxon>Actinomycetota</taxon>
        <taxon>Actinomycetes</taxon>
        <taxon>Actinopolysporales</taxon>
        <taxon>Actinopolysporaceae</taxon>
        <taxon>Haloactinomyces</taxon>
    </lineage>
</organism>
<dbReference type="CDD" id="cd04859">
    <property type="entry name" value="Prim_Pol"/>
    <property type="match status" value="1"/>
</dbReference>
<keyword evidence="4" id="KW-1185">Reference proteome</keyword>
<evidence type="ECO:0000313" key="3">
    <source>
        <dbReference type="EMBL" id="MDR7304722.1"/>
    </source>
</evidence>
<evidence type="ECO:0000259" key="1">
    <source>
        <dbReference type="SMART" id="SM00943"/>
    </source>
</evidence>
<dbReference type="EMBL" id="JAVDXW010000006">
    <property type="protein sequence ID" value="MDR7304722.1"/>
    <property type="molecule type" value="Genomic_DNA"/>
</dbReference>
<dbReference type="AlphaFoldDB" id="A0AAE4CR26"/>
<comment type="caution">
    <text evidence="3">The sequence shown here is derived from an EMBL/GenBank/DDBJ whole genome shotgun (WGS) entry which is preliminary data.</text>
</comment>
<dbReference type="RefSeq" id="WP_310272840.1">
    <property type="nucleotide sequence ID" value="NZ_JAVDXW010000001.1"/>
</dbReference>
<proteinExistence type="predicted"/>
<dbReference type="InterPro" id="IPR015330">
    <property type="entry name" value="DNA_primase/pol_bifunc_N"/>
</dbReference>
<evidence type="ECO:0000313" key="2">
    <source>
        <dbReference type="EMBL" id="MDR7301832.1"/>
    </source>
</evidence>
<name>A0AAE4CR26_9ACTN</name>
<gene>
    <name evidence="2" type="ORF">JOF55_002013</name>
    <name evidence="3" type="ORF">JOF55_004966</name>
</gene>
<dbReference type="Proteomes" id="UP001180845">
    <property type="component" value="Unassembled WGS sequence"/>
</dbReference>
<dbReference type="SUPFAM" id="SSF56747">
    <property type="entry name" value="Prim-pol domain"/>
    <property type="match status" value="1"/>
</dbReference>
<dbReference type="SMART" id="SM00943">
    <property type="entry name" value="Prim-Pol"/>
    <property type="match status" value="1"/>
</dbReference>
<protein>
    <recommendedName>
        <fullName evidence="1">DNA primase/polymerase bifunctional N-terminal domain-containing protein</fullName>
    </recommendedName>
</protein>
<dbReference type="EMBL" id="JAVDXW010000001">
    <property type="protein sequence ID" value="MDR7301832.1"/>
    <property type="molecule type" value="Genomic_DNA"/>
</dbReference>
<sequence length="315" mass="32871">MPPSDLLNTALDTAARGWPVFPLVPGGSSPALHSEFRCPGTGPCASGHRKWEQRATTDPAVIERCWSHGPAYNVGLATGPAGLVVIDLDVPKLGKSVSEHWAAQGAETGMDVFLLVCADAGQAPPLDTFTVATPSGGTHLYFTAPDGVELRITQGERGNGLGWGIDTRAHGGYVVAAGSTRRDGPYVVTDDQPPAPLPTWLVEQLRPAPLPPQEPTPVTPLQGRRSRYLDAAVAAEAQRVTTATGGERNYALYCAAAALGQLAAGGALTEQDVTETLLHAAQGHVAAGAYRWSQARQTIASGLRAGAKRPRKVAA</sequence>
<evidence type="ECO:0000313" key="4">
    <source>
        <dbReference type="Proteomes" id="UP001180845"/>
    </source>
</evidence>
<reference evidence="3" key="1">
    <citation type="submission" date="2023-07" db="EMBL/GenBank/DDBJ databases">
        <title>Sequencing the genomes of 1000 actinobacteria strains.</title>
        <authorList>
            <person name="Klenk H.-P."/>
        </authorList>
    </citation>
    <scope>NUCLEOTIDE SEQUENCE</scope>
    <source>
        <strain evidence="3">DSM 45977</strain>
    </source>
</reference>
<dbReference type="Pfam" id="PF09250">
    <property type="entry name" value="Prim-Pol"/>
    <property type="match status" value="1"/>
</dbReference>